<reference evidence="14" key="3">
    <citation type="submission" date="2016-11" db="EMBL/GenBank/DDBJ databases">
        <authorList>
            <person name="Varghese N."/>
            <person name="Submissions S."/>
        </authorList>
    </citation>
    <scope>NUCLEOTIDE SEQUENCE</scope>
    <source>
        <strain evidence="14">DSM 1682</strain>
    </source>
</reference>
<dbReference type="Proteomes" id="UP000184204">
    <property type="component" value="Unassembled WGS sequence"/>
</dbReference>
<reference evidence="13 15" key="1">
    <citation type="journal article" date="2016" name="Genome Announc.">
        <title>Complete Genome Sequence of the Amino Acid-Fermenting Clostridium propionicum X2 (DSM 1682).</title>
        <authorList>
            <person name="Poehlein A."/>
            <person name="Schlien K."/>
            <person name="Chowdhury N.P."/>
            <person name="Gottschalk G."/>
            <person name="Buckel W."/>
            <person name="Daniel R."/>
        </authorList>
    </citation>
    <scope>NUCLEOTIDE SEQUENCE [LARGE SCALE GENOMIC DNA]</scope>
    <source>
        <strain evidence="13 15">X2</strain>
    </source>
</reference>
<comment type="similarity">
    <text evidence="2">Belongs to the UPF0053 family.</text>
</comment>
<dbReference type="SMART" id="SM00116">
    <property type="entry name" value="CBS"/>
    <property type="match status" value="2"/>
</dbReference>
<evidence type="ECO:0000256" key="10">
    <source>
        <dbReference type="SAM" id="Phobius"/>
    </source>
</evidence>
<dbReference type="OrthoDB" id="9798188at2"/>
<gene>
    <name evidence="13" type="primary">corC_1</name>
    <name evidence="13" type="ORF">CPRO_04130</name>
    <name evidence="14" type="ORF">SAMN02745151_01797</name>
</gene>
<comment type="subcellular location">
    <subcellularLocation>
        <location evidence="1">Membrane</location>
        <topology evidence="1">Multi-pass membrane protein</topology>
    </subcellularLocation>
</comment>
<keyword evidence="3 9" id="KW-0812">Transmembrane</keyword>
<dbReference type="SUPFAM" id="SSF54631">
    <property type="entry name" value="CBS-domain pair"/>
    <property type="match status" value="1"/>
</dbReference>
<evidence type="ECO:0000313" key="14">
    <source>
        <dbReference type="EMBL" id="SHE78837.1"/>
    </source>
</evidence>
<evidence type="ECO:0000259" key="12">
    <source>
        <dbReference type="PROSITE" id="PS51846"/>
    </source>
</evidence>
<dbReference type="RefSeq" id="WP_066047302.1">
    <property type="nucleotide sequence ID" value="NZ_CP014223.1"/>
</dbReference>
<dbReference type="InterPro" id="IPR005170">
    <property type="entry name" value="Transptr-assoc_dom"/>
</dbReference>
<evidence type="ECO:0000313" key="13">
    <source>
        <dbReference type="EMBL" id="AMJ40022.1"/>
    </source>
</evidence>
<dbReference type="PROSITE" id="PS51371">
    <property type="entry name" value="CBS"/>
    <property type="match status" value="2"/>
</dbReference>
<evidence type="ECO:0000313" key="15">
    <source>
        <dbReference type="Proteomes" id="UP000068026"/>
    </source>
</evidence>
<evidence type="ECO:0000256" key="3">
    <source>
        <dbReference type="ARBA" id="ARBA00022692"/>
    </source>
</evidence>
<name>A0A0X8VBZ1_ANAPI</name>
<dbReference type="InterPro" id="IPR000644">
    <property type="entry name" value="CBS_dom"/>
</dbReference>
<dbReference type="Pfam" id="PF03471">
    <property type="entry name" value="CorC_HlyC"/>
    <property type="match status" value="1"/>
</dbReference>
<dbReference type="InterPro" id="IPR046342">
    <property type="entry name" value="CBS_dom_sf"/>
</dbReference>
<keyword evidence="7 9" id="KW-0472">Membrane</keyword>
<dbReference type="Gene3D" id="3.10.580.10">
    <property type="entry name" value="CBS-domain"/>
    <property type="match status" value="1"/>
</dbReference>
<dbReference type="InterPro" id="IPR016169">
    <property type="entry name" value="FAD-bd_PCMH_sub2"/>
</dbReference>
<evidence type="ECO:0000256" key="6">
    <source>
        <dbReference type="ARBA" id="ARBA00023122"/>
    </source>
</evidence>
<dbReference type="GO" id="GO:0005886">
    <property type="term" value="C:plasma membrane"/>
    <property type="evidence" value="ECO:0007669"/>
    <property type="project" value="TreeGrafter"/>
</dbReference>
<feature type="domain" description="CBS" evidence="11">
    <location>
        <begin position="211"/>
        <end position="271"/>
    </location>
</feature>
<evidence type="ECO:0000256" key="5">
    <source>
        <dbReference type="ARBA" id="ARBA00022989"/>
    </source>
</evidence>
<dbReference type="GO" id="GO:0050660">
    <property type="term" value="F:flavin adenine dinucleotide binding"/>
    <property type="evidence" value="ECO:0007669"/>
    <property type="project" value="InterPro"/>
</dbReference>
<dbReference type="PANTHER" id="PTHR22777:SF17">
    <property type="entry name" value="UPF0053 PROTEIN SLL0260"/>
    <property type="match status" value="1"/>
</dbReference>
<reference evidence="16" key="4">
    <citation type="submission" date="2016-11" db="EMBL/GenBank/DDBJ databases">
        <authorList>
            <person name="Jaros S."/>
            <person name="Januszkiewicz K."/>
            <person name="Wedrychowicz H."/>
        </authorList>
    </citation>
    <scope>NUCLEOTIDE SEQUENCE [LARGE SCALE GENOMIC DNA]</scope>
    <source>
        <strain evidence="16">DSM 1682</strain>
    </source>
</reference>
<feature type="transmembrane region" description="Helical" evidence="10">
    <location>
        <begin position="126"/>
        <end position="151"/>
    </location>
</feature>
<dbReference type="InterPro" id="IPR036318">
    <property type="entry name" value="FAD-bd_PCMH-like_sf"/>
</dbReference>
<dbReference type="Gene3D" id="3.30.465.10">
    <property type="match status" value="1"/>
</dbReference>
<dbReference type="Pfam" id="PF00571">
    <property type="entry name" value="CBS"/>
    <property type="match status" value="2"/>
</dbReference>
<dbReference type="Proteomes" id="UP000068026">
    <property type="component" value="Chromosome"/>
</dbReference>
<evidence type="ECO:0000256" key="7">
    <source>
        <dbReference type="ARBA" id="ARBA00023136"/>
    </source>
</evidence>
<dbReference type="InterPro" id="IPR002550">
    <property type="entry name" value="CNNM"/>
</dbReference>
<accession>A0A0X8VBZ1</accession>
<evidence type="ECO:0000256" key="4">
    <source>
        <dbReference type="ARBA" id="ARBA00022737"/>
    </source>
</evidence>
<reference evidence="15" key="2">
    <citation type="submission" date="2016-01" db="EMBL/GenBank/DDBJ databases">
        <authorList>
            <person name="Poehlein A."/>
            <person name="Schlien K."/>
            <person name="Gottschalk G."/>
            <person name="Buckel W."/>
            <person name="Daniel R."/>
        </authorList>
    </citation>
    <scope>NUCLEOTIDE SEQUENCE [LARGE SCALE GENOMIC DNA]</scope>
    <source>
        <strain evidence="15">X2</strain>
    </source>
</reference>
<feature type="domain" description="CNNM transmembrane" evidence="12">
    <location>
        <begin position="1"/>
        <end position="192"/>
    </location>
</feature>
<keyword evidence="15" id="KW-1185">Reference proteome</keyword>
<keyword evidence="4" id="KW-0677">Repeat</keyword>
<dbReference type="Pfam" id="PF01595">
    <property type="entry name" value="CNNM"/>
    <property type="match status" value="1"/>
</dbReference>
<dbReference type="CDD" id="cd04590">
    <property type="entry name" value="CBS_pair_CorC_HlyC_assoc"/>
    <property type="match status" value="1"/>
</dbReference>
<evidence type="ECO:0000313" key="16">
    <source>
        <dbReference type="Proteomes" id="UP000184204"/>
    </source>
</evidence>
<dbReference type="KEGG" id="cpro:CPRO_04130"/>
<dbReference type="PANTHER" id="PTHR22777">
    <property type="entry name" value="HEMOLYSIN-RELATED"/>
    <property type="match status" value="1"/>
</dbReference>
<dbReference type="AlphaFoldDB" id="A0A0X8VBZ1"/>
<keyword evidence="5 9" id="KW-1133">Transmembrane helix</keyword>
<dbReference type="FunFam" id="3.10.580.10:FF:000002">
    <property type="entry name" value="Magnesium/cobalt efflux protein CorC"/>
    <property type="match status" value="1"/>
</dbReference>
<evidence type="ECO:0000256" key="2">
    <source>
        <dbReference type="ARBA" id="ARBA00006337"/>
    </source>
</evidence>
<feature type="domain" description="CBS" evidence="11">
    <location>
        <begin position="273"/>
        <end position="330"/>
    </location>
</feature>
<dbReference type="EMBL" id="CP014223">
    <property type="protein sequence ID" value="AMJ40022.1"/>
    <property type="molecule type" value="Genomic_DNA"/>
</dbReference>
<dbReference type="SMART" id="SM01091">
    <property type="entry name" value="CorC_HlyC"/>
    <property type="match status" value="1"/>
</dbReference>
<evidence type="ECO:0000256" key="9">
    <source>
        <dbReference type="PROSITE-ProRule" id="PRU01193"/>
    </source>
</evidence>
<feature type="transmembrane region" description="Helical" evidence="10">
    <location>
        <begin position="95"/>
        <end position="114"/>
    </location>
</feature>
<evidence type="ECO:0000259" key="11">
    <source>
        <dbReference type="PROSITE" id="PS51371"/>
    </source>
</evidence>
<proteinExistence type="inferred from homology"/>
<protein>
    <submittedName>
        <fullName evidence="14">Hemolysin</fullName>
    </submittedName>
    <submittedName>
        <fullName evidence="13">Magnesium and cobalt efflux protein CorC</fullName>
    </submittedName>
</protein>
<dbReference type="InterPro" id="IPR044751">
    <property type="entry name" value="Ion_transp-like_CBS"/>
</dbReference>
<dbReference type="PROSITE" id="PS51846">
    <property type="entry name" value="CNNM"/>
    <property type="match status" value="1"/>
</dbReference>
<organism evidence="14 16">
    <name type="scientific">Anaerotignum propionicum DSM 1682</name>
    <dbReference type="NCBI Taxonomy" id="991789"/>
    <lineage>
        <taxon>Bacteria</taxon>
        <taxon>Bacillati</taxon>
        <taxon>Bacillota</taxon>
        <taxon>Clostridia</taxon>
        <taxon>Lachnospirales</taxon>
        <taxon>Anaerotignaceae</taxon>
        <taxon>Anaerotignum</taxon>
    </lineage>
</organism>
<dbReference type="EMBL" id="FQUA01000007">
    <property type="protein sequence ID" value="SHE78837.1"/>
    <property type="molecule type" value="Genomic_DNA"/>
</dbReference>
<keyword evidence="6 8" id="KW-0129">CBS domain</keyword>
<feature type="transmembrane region" description="Helical" evidence="10">
    <location>
        <begin position="6"/>
        <end position="29"/>
    </location>
</feature>
<evidence type="ECO:0000256" key="8">
    <source>
        <dbReference type="PROSITE-ProRule" id="PRU00703"/>
    </source>
</evidence>
<evidence type="ECO:0000256" key="1">
    <source>
        <dbReference type="ARBA" id="ARBA00004141"/>
    </source>
</evidence>
<dbReference type="SUPFAM" id="SSF56176">
    <property type="entry name" value="FAD-binding/transporter-associated domain-like"/>
    <property type="match status" value="1"/>
</dbReference>
<sequence>MDGASPYLIGLLIFLVCCSAFFSASETALTSLSRIRLRNMVEEKIKNADKISRLLDDPNRLLSSILVGNNLVNNGASALTTALAIQVFHGDAGSGATVATAFITIVILIFGEITPKTIAAQQAEKIALLVVNVIAVVVFVLRPVVVVLTAVTSSLTRLFGHNPDEKLPTITEAELKTIVNVSHEEGVLESEERIMINNIFNFGDAKAKDVMTPRTDMVSVSCDVSYEEFVALVNEEGFSRFPVYDEDIDDIVGILYVKDVFFVDKNEFCAEKYLREPYFTYETKPVAELFAEMRQNHLAVAIVLDEYGGTSGLATMEDIIEEIMGEIADEYDDEQDEIEVIKEDEFVVDGGTRLEEFNKMVGSRLESDEVDTIAGYVLMILGNFPEGGEILESDGLKFVVEEMDKNRISKLRVYINQTPELE</sequence>